<evidence type="ECO:0000256" key="2">
    <source>
        <dbReference type="ARBA" id="ARBA00023002"/>
    </source>
</evidence>
<dbReference type="Pfam" id="PF00107">
    <property type="entry name" value="ADH_zinc_N"/>
    <property type="match status" value="1"/>
</dbReference>
<sequence>MTADGRRLAGVPTGPGYASHAVLTEPVEVPDTLSDHEAAALLSQGTTALAAARAGRIAPGDRVLVEAATGGVGSLLVQLASRAGAIVVAATRGAHKLAIASQLGAHEVVDYSVPGWSAGLEPIDVALSSVGGATARESFDLLRTGTGRLVLFGYAGGAPLDVDASDVFGRGVSITGLWGTYSTDAVREAFASGLSPILGAALPLSDAARAHYLLESRSTTGKLILVP</sequence>
<evidence type="ECO:0000256" key="1">
    <source>
        <dbReference type="ARBA" id="ARBA00022857"/>
    </source>
</evidence>
<dbReference type="SUPFAM" id="SSF51735">
    <property type="entry name" value="NAD(P)-binding Rossmann-fold domains"/>
    <property type="match status" value="1"/>
</dbReference>
<dbReference type="SMART" id="SM00829">
    <property type="entry name" value="PKS_ER"/>
    <property type="match status" value="1"/>
</dbReference>
<reference evidence="4 5" key="1">
    <citation type="submission" date="2020-08" db="EMBL/GenBank/DDBJ databases">
        <title>Sequencing the genomes of 1000 actinobacteria strains.</title>
        <authorList>
            <person name="Klenk H.-P."/>
        </authorList>
    </citation>
    <scope>NUCLEOTIDE SEQUENCE [LARGE SCALE GENOMIC DNA]</scope>
    <source>
        <strain evidence="4 5">DSM 45084</strain>
    </source>
</reference>
<dbReference type="EMBL" id="JACHJS010000001">
    <property type="protein sequence ID" value="MBB4964006.1"/>
    <property type="molecule type" value="Genomic_DNA"/>
</dbReference>
<evidence type="ECO:0000313" key="4">
    <source>
        <dbReference type="EMBL" id="MBB4964006.1"/>
    </source>
</evidence>
<keyword evidence="5" id="KW-1185">Reference proteome</keyword>
<dbReference type="PANTHER" id="PTHR48106">
    <property type="entry name" value="QUINONE OXIDOREDUCTASE PIG3-RELATED"/>
    <property type="match status" value="1"/>
</dbReference>
<keyword evidence="2 4" id="KW-0560">Oxidoreductase</keyword>
<dbReference type="EC" id="1.6.5.5" evidence="4"/>
<dbReference type="AlphaFoldDB" id="A0A7W7WUB5"/>
<keyword evidence="1" id="KW-0521">NADP</keyword>
<dbReference type="Proteomes" id="UP000542674">
    <property type="component" value="Unassembled WGS sequence"/>
</dbReference>
<dbReference type="GO" id="GO:0070402">
    <property type="term" value="F:NADPH binding"/>
    <property type="evidence" value="ECO:0007669"/>
    <property type="project" value="TreeGrafter"/>
</dbReference>
<feature type="domain" description="Enoyl reductase (ER)" evidence="3">
    <location>
        <begin position="5"/>
        <end position="225"/>
    </location>
</feature>
<dbReference type="GO" id="GO:0003960">
    <property type="term" value="F:quinone reductase (NADPH) activity"/>
    <property type="evidence" value="ECO:0007669"/>
    <property type="project" value="UniProtKB-EC"/>
</dbReference>
<organism evidence="4 5">
    <name type="scientific">Saccharothrix violaceirubra</name>
    <dbReference type="NCBI Taxonomy" id="413306"/>
    <lineage>
        <taxon>Bacteria</taxon>
        <taxon>Bacillati</taxon>
        <taxon>Actinomycetota</taxon>
        <taxon>Actinomycetes</taxon>
        <taxon>Pseudonocardiales</taxon>
        <taxon>Pseudonocardiaceae</taxon>
        <taxon>Saccharothrix</taxon>
    </lineage>
</organism>
<dbReference type="InterPro" id="IPR020843">
    <property type="entry name" value="ER"/>
</dbReference>
<comment type="caution">
    <text evidence="4">The sequence shown here is derived from an EMBL/GenBank/DDBJ whole genome shotgun (WGS) entry which is preliminary data.</text>
</comment>
<protein>
    <submittedName>
        <fullName evidence="4">NADPH2:quinone reductase</fullName>
        <ecNumber evidence="4">1.6.5.5</ecNumber>
    </submittedName>
</protein>
<evidence type="ECO:0000259" key="3">
    <source>
        <dbReference type="SMART" id="SM00829"/>
    </source>
</evidence>
<name>A0A7W7WUB5_9PSEU</name>
<evidence type="ECO:0000313" key="5">
    <source>
        <dbReference type="Proteomes" id="UP000542674"/>
    </source>
</evidence>
<proteinExistence type="predicted"/>
<dbReference type="Gene3D" id="3.90.180.10">
    <property type="entry name" value="Medium-chain alcohol dehydrogenases, catalytic domain"/>
    <property type="match status" value="1"/>
</dbReference>
<gene>
    <name evidence="4" type="ORF">F4559_001365</name>
</gene>
<accession>A0A7W7WUB5</accession>
<dbReference type="RefSeq" id="WP_184666753.1">
    <property type="nucleotide sequence ID" value="NZ_BAABAI010000025.1"/>
</dbReference>
<dbReference type="InterPro" id="IPR036291">
    <property type="entry name" value="NAD(P)-bd_dom_sf"/>
</dbReference>
<dbReference type="InterPro" id="IPR013149">
    <property type="entry name" value="ADH-like_C"/>
</dbReference>